<dbReference type="GO" id="GO:0030690">
    <property type="term" value="C:Noc1p-Noc2p complex"/>
    <property type="evidence" value="ECO:0007669"/>
    <property type="project" value="TreeGrafter"/>
</dbReference>
<feature type="region of interest" description="Disordered" evidence="4">
    <location>
        <begin position="1"/>
        <end position="168"/>
    </location>
</feature>
<name>A0A6A6BAN6_9PEZI</name>
<gene>
    <name evidence="5" type="ORF">K452DRAFT_274603</name>
</gene>
<evidence type="ECO:0000256" key="4">
    <source>
        <dbReference type="SAM" id="MobiDB-lite"/>
    </source>
</evidence>
<protein>
    <recommendedName>
        <fullName evidence="7">Nucleolar complex protein 2</fullName>
    </recommendedName>
</protein>
<feature type="compositionally biased region" description="Basic and acidic residues" evidence="4">
    <location>
        <begin position="147"/>
        <end position="168"/>
    </location>
</feature>
<feature type="compositionally biased region" description="Basic and acidic residues" evidence="4">
    <location>
        <begin position="723"/>
        <end position="749"/>
    </location>
</feature>
<dbReference type="Pfam" id="PF03715">
    <property type="entry name" value="Noc2"/>
    <property type="match status" value="1"/>
</dbReference>
<evidence type="ECO:0000313" key="6">
    <source>
        <dbReference type="Proteomes" id="UP000799438"/>
    </source>
</evidence>
<dbReference type="InterPro" id="IPR016024">
    <property type="entry name" value="ARM-type_fold"/>
</dbReference>
<dbReference type="PANTHER" id="PTHR12687:SF4">
    <property type="entry name" value="NUCLEOLAR COMPLEX PROTEIN 2 HOMOLOG"/>
    <property type="match status" value="1"/>
</dbReference>
<sequence length="776" mass="87951">MAQSKATKKFEKNHLKDTLKRRNESRKIKQKQLLKEKRKARKAEDNEVASDVEEEQQAKRAKKSKDANANPFGDMSIDDFFQGGFDIPEEPKSKKASKAKDAPTTNGKRKRTDTAKDDEGAASSSDESVEAQPVADDDSEAESGDDFDSHKQHLEELKNKDPEFYKYMKENDPELLDFAEDADLGELDALSASEDEETPKKKQKKDKKAKKEEVESDEEPESGNEVTKPMLKKWRNAMTEKHSMRAMKEVVLAFRAAAHLNEEDGKEYKYSISNPNAYHELLLLALNKVPEVLQHHLPVKETAAGKVRVPTETKKFRTLTPMLKSHATSLLHLLENLSDAATIRITLSSLLPLLPYILSFKKLIRDLAKVVVDIWSDSSNNEASRIAAFLVLRRLVVIGDAGIKESTLKTVYQGFVKGSRNTTVHTLAGVNLMKNSAAELWGLDPNIGYTTGFTFIRQLAIHLRSSITNKSKESYKTVYNWQYVHSLDFWSRVVASQCDTLREAESGKESPLRPLIYPVVQVTIGAMRLIPTAQYFPLRFQLIRSLLRISLSTSTYIPVAPALYEVLNSAEMRKPPKPSTLKALDFTTSIRAAKSYLRTRIYQDGVGEQVAELLSEFFVLWSKNIAFPELALPVIVMLKRWLKDVTNKTSGNKNGKVNTLIGLIVQKLETNSRWIEERRVKVEFAPNNRAGVEGFLKETEWEKTPLGAYVVGQRKVREEKAKLVEEGRREEEEKKKEERDEKDKERKGTFEGFEEAGSDSEDEVDGMDVDDEEDDE</sequence>
<accession>A0A6A6BAN6</accession>
<reference evidence="5" key="1">
    <citation type="journal article" date="2020" name="Stud. Mycol.">
        <title>101 Dothideomycetes genomes: a test case for predicting lifestyles and emergence of pathogens.</title>
        <authorList>
            <person name="Haridas S."/>
            <person name="Albert R."/>
            <person name="Binder M."/>
            <person name="Bloem J."/>
            <person name="Labutti K."/>
            <person name="Salamov A."/>
            <person name="Andreopoulos B."/>
            <person name="Baker S."/>
            <person name="Barry K."/>
            <person name="Bills G."/>
            <person name="Bluhm B."/>
            <person name="Cannon C."/>
            <person name="Castanera R."/>
            <person name="Culley D."/>
            <person name="Daum C."/>
            <person name="Ezra D."/>
            <person name="Gonzalez J."/>
            <person name="Henrissat B."/>
            <person name="Kuo A."/>
            <person name="Liang C."/>
            <person name="Lipzen A."/>
            <person name="Lutzoni F."/>
            <person name="Magnuson J."/>
            <person name="Mondo S."/>
            <person name="Nolan M."/>
            <person name="Ohm R."/>
            <person name="Pangilinan J."/>
            <person name="Park H.-J."/>
            <person name="Ramirez L."/>
            <person name="Alfaro M."/>
            <person name="Sun H."/>
            <person name="Tritt A."/>
            <person name="Yoshinaga Y."/>
            <person name="Zwiers L.-H."/>
            <person name="Turgeon B."/>
            <person name="Goodwin S."/>
            <person name="Spatafora J."/>
            <person name="Crous P."/>
            <person name="Grigoriev I."/>
        </authorList>
    </citation>
    <scope>NUCLEOTIDE SEQUENCE</scope>
    <source>
        <strain evidence="5">CBS 121167</strain>
    </source>
</reference>
<evidence type="ECO:0008006" key="7">
    <source>
        <dbReference type="Google" id="ProtNLM"/>
    </source>
</evidence>
<keyword evidence="3" id="KW-0539">Nucleus</keyword>
<dbReference type="GO" id="GO:0042273">
    <property type="term" value="P:ribosomal large subunit biogenesis"/>
    <property type="evidence" value="ECO:0007669"/>
    <property type="project" value="TreeGrafter"/>
</dbReference>
<dbReference type="GeneID" id="54296695"/>
<feature type="compositionally biased region" description="Basic residues" evidence="4">
    <location>
        <begin position="28"/>
        <end position="41"/>
    </location>
</feature>
<organism evidence="5 6">
    <name type="scientific">Aplosporella prunicola CBS 121167</name>
    <dbReference type="NCBI Taxonomy" id="1176127"/>
    <lineage>
        <taxon>Eukaryota</taxon>
        <taxon>Fungi</taxon>
        <taxon>Dikarya</taxon>
        <taxon>Ascomycota</taxon>
        <taxon>Pezizomycotina</taxon>
        <taxon>Dothideomycetes</taxon>
        <taxon>Dothideomycetes incertae sedis</taxon>
        <taxon>Botryosphaeriales</taxon>
        <taxon>Aplosporellaceae</taxon>
        <taxon>Aplosporella</taxon>
    </lineage>
</organism>
<evidence type="ECO:0000313" key="5">
    <source>
        <dbReference type="EMBL" id="KAF2139977.1"/>
    </source>
</evidence>
<comment type="similarity">
    <text evidence="2">Belongs to the NOC2 family.</text>
</comment>
<dbReference type="EMBL" id="ML995491">
    <property type="protein sequence ID" value="KAF2139977.1"/>
    <property type="molecule type" value="Genomic_DNA"/>
</dbReference>
<proteinExistence type="inferred from homology"/>
<dbReference type="SUPFAM" id="SSF48371">
    <property type="entry name" value="ARM repeat"/>
    <property type="match status" value="1"/>
</dbReference>
<feature type="region of interest" description="Disordered" evidence="4">
    <location>
        <begin position="723"/>
        <end position="776"/>
    </location>
</feature>
<feature type="region of interest" description="Disordered" evidence="4">
    <location>
        <begin position="189"/>
        <end position="227"/>
    </location>
</feature>
<dbReference type="GO" id="GO:0005654">
    <property type="term" value="C:nucleoplasm"/>
    <property type="evidence" value="ECO:0007669"/>
    <property type="project" value="TreeGrafter"/>
</dbReference>
<feature type="compositionally biased region" description="Basic and acidic residues" evidence="4">
    <location>
        <begin position="8"/>
        <end position="27"/>
    </location>
</feature>
<dbReference type="InterPro" id="IPR005343">
    <property type="entry name" value="Noc2"/>
</dbReference>
<dbReference type="OrthoDB" id="10266662at2759"/>
<dbReference type="AlphaFoldDB" id="A0A6A6BAN6"/>
<evidence type="ECO:0000256" key="2">
    <source>
        <dbReference type="ARBA" id="ARBA00005907"/>
    </source>
</evidence>
<evidence type="ECO:0000256" key="1">
    <source>
        <dbReference type="ARBA" id="ARBA00004123"/>
    </source>
</evidence>
<dbReference type="GO" id="GO:0030691">
    <property type="term" value="C:Noc2p-Noc3p complex"/>
    <property type="evidence" value="ECO:0007669"/>
    <property type="project" value="TreeGrafter"/>
</dbReference>
<comment type="subcellular location">
    <subcellularLocation>
        <location evidence="1">Nucleus</location>
    </subcellularLocation>
</comment>
<dbReference type="PANTHER" id="PTHR12687">
    <property type="entry name" value="NUCLEOLAR COMPLEX 2 AND RAD4-RELATED"/>
    <property type="match status" value="1"/>
</dbReference>
<keyword evidence="6" id="KW-1185">Reference proteome</keyword>
<evidence type="ECO:0000256" key="3">
    <source>
        <dbReference type="ARBA" id="ARBA00023242"/>
    </source>
</evidence>
<dbReference type="GO" id="GO:0005730">
    <property type="term" value="C:nucleolus"/>
    <property type="evidence" value="ECO:0007669"/>
    <property type="project" value="TreeGrafter"/>
</dbReference>
<dbReference type="Proteomes" id="UP000799438">
    <property type="component" value="Unassembled WGS sequence"/>
</dbReference>
<feature type="compositionally biased region" description="Basic and acidic residues" evidence="4">
    <location>
        <begin position="89"/>
        <end position="101"/>
    </location>
</feature>
<feature type="compositionally biased region" description="Acidic residues" evidence="4">
    <location>
        <begin position="135"/>
        <end position="146"/>
    </location>
</feature>
<feature type="compositionally biased region" description="Acidic residues" evidence="4">
    <location>
        <begin position="46"/>
        <end position="55"/>
    </location>
</feature>
<dbReference type="RefSeq" id="XP_033395690.1">
    <property type="nucleotide sequence ID" value="XM_033539199.1"/>
</dbReference>
<feature type="compositionally biased region" description="Acidic residues" evidence="4">
    <location>
        <begin position="752"/>
        <end position="776"/>
    </location>
</feature>